<reference evidence="7 8" key="1">
    <citation type="submission" date="2024-02" db="EMBL/GenBank/DDBJ databases">
        <authorList>
            <person name="Daric V."/>
            <person name="Darras S."/>
        </authorList>
    </citation>
    <scope>NUCLEOTIDE SEQUENCE [LARGE SCALE GENOMIC DNA]</scope>
</reference>
<evidence type="ECO:0000256" key="2">
    <source>
        <dbReference type="ARBA" id="ARBA00006613"/>
    </source>
</evidence>
<evidence type="ECO:0000256" key="5">
    <source>
        <dbReference type="ARBA" id="ARBA00023136"/>
    </source>
</evidence>
<organism evidence="7 8">
    <name type="scientific">Clavelina lepadiformis</name>
    <name type="common">Light-bulb sea squirt</name>
    <name type="synonym">Ascidia lepadiformis</name>
    <dbReference type="NCBI Taxonomy" id="159417"/>
    <lineage>
        <taxon>Eukaryota</taxon>
        <taxon>Metazoa</taxon>
        <taxon>Chordata</taxon>
        <taxon>Tunicata</taxon>
        <taxon>Ascidiacea</taxon>
        <taxon>Aplousobranchia</taxon>
        <taxon>Clavelinidae</taxon>
        <taxon>Clavelina</taxon>
    </lineage>
</organism>
<dbReference type="SUPFAM" id="SSF48371">
    <property type="entry name" value="ARM repeat"/>
    <property type="match status" value="1"/>
</dbReference>
<dbReference type="InterPro" id="IPR016024">
    <property type="entry name" value="ARM-type_fold"/>
</dbReference>
<keyword evidence="5" id="KW-0472">Membrane</keyword>
<comment type="similarity">
    <text evidence="2">Belongs to the adaptor complexes large subunit family.</text>
</comment>
<dbReference type="InterPro" id="IPR002553">
    <property type="entry name" value="Clathrin/coatomer_adapt-like_N"/>
</dbReference>
<evidence type="ECO:0000313" key="8">
    <source>
        <dbReference type="Proteomes" id="UP001642483"/>
    </source>
</evidence>
<evidence type="ECO:0000259" key="6">
    <source>
        <dbReference type="Pfam" id="PF01602"/>
    </source>
</evidence>
<comment type="subcellular location">
    <subcellularLocation>
        <location evidence="1">Endomembrane system</location>
    </subcellularLocation>
</comment>
<evidence type="ECO:0000313" key="7">
    <source>
        <dbReference type="EMBL" id="CAK8678180.1"/>
    </source>
</evidence>
<name>A0ABP0FIE0_CLALP</name>
<dbReference type="InterPro" id="IPR011989">
    <property type="entry name" value="ARM-like"/>
</dbReference>
<keyword evidence="3" id="KW-0813">Transport</keyword>
<dbReference type="Pfam" id="PF01602">
    <property type="entry name" value="Adaptin_N"/>
    <property type="match status" value="1"/>
</dbReference>
<proteinExistence type="inferred from homology"/>
<feature type="domain" description="Clathrin/coatomer adaptor adaptin-like N-terminal" evidence="6">
    <location>
        <begin position="10"/>
        <end position="101"/>
    </location>
</feature>
<gene>
    <name evidence="7" type="ORF">CVLEPA_LOCUS8124</name>
</gene>
<keyword evidence="8" id="KW-1185">Reference proteome</keyword>
<accession>A0ABP0FIE0</accession>
<dbReference type="Gene3D" id="1.25.10.10">
    <property type="entry name" value="Leucine-rich Repeat Variant"/>
    <property type="match status" value="1"/>
</dbReference>
<dbReference type="Proteomes" id="UP001642483">
    <property type="component" value="Unassembled WGS sequence"/>
</dbReference>
<evidence type="ECO:0000256" key="4">
    <source>
        <dbReference type="ARBA" id="ARBA00022927"/>
    </source>
</evidence>
<sequence length="147" mass="16646">MLCRLTHYAGIFGPYLKSFYVRSTDPTHVRVLKLEVLTNLASETNISVILREFQTYVRSSDKRFVAHTIQGIARCATNITEVTDTCLSGLVSLLSNRDGELVSFLPDYSRLYTDPDLLLKKIMVLVYPFNMYPSQLTVSELVEDICG</sequence>
<dbReference type="InterPro" id="IPR026739">
    <property type="entry name" value="AP_beta"/>
</dbReference>
<dbReference type="EMBL" id="CAWYQH010000046">
    <property type="protein sequence ID" value="CAK8678180.1"/>
    <property type="molecule type" value="Genomic_DNA"/>
</dbReference>
<evidence type="ECO:0000256" key="1">
    <source>
        <dbReference type="ARBA" id="ARBA00004308"/>
    </source>
</evidence>
<comment type="caution">
    <text evidence="7">The sequence shown here is derived from an EMBL/GenBank/DDBJ whole genome shotgun (WGS) entry which is preliminary data.</text>
</comment>
<keyword evidence="4" id="KW-0653">Protein transport</keyword>
<protein>
    <recommendedName>
        <fullName evidence="6">Clathrin/coatomer adaptor adaptin-like N-terminal domain-containing protein</fullName>
    </recommendedName>
</protein>
<dbReference type="PANTHER" id="PTHR11134">
    <property type="entry name" value="ADAPTOR COMPLEX SUBUNIT BETA FAMILY MEMBER"/>
    <property type="match status" value="1"/>
</dbReference>
<evidence type="ECO:0000256" key="3">
    <source>
        <dbReference type="ARBA" id="ARBA00022448"/>
    </source>
</evidence>